<feature type="region of interest" description="Disordered" evidence="2">
    <location>
        <begin position="154"/>
        <end position="173"/>
    </location>
</feature>
<evidence type="ECO:0000313" key="4">
    <source>
        <dbReference type="EMBL" id="SFJ84629.1"/>
    </source>
</evidence>
<dbReference type="InterPro" id="IPR036465">
    <property type="entry name" value="vWFA_dom_sf"/>
</dbReference>
<gene>
    <name evidence="4" type="ORF">SAMN04488095_3803</name>
</gene>
<organism evidence="4 5">
    <name type="scientific">Jannaschia pohangensis</name>
    <dbReference type="NCBI Taxonomy" id="390807"/>
    <lineage>
        <taxon>Bacteria</taxon>
        <taxon>Pseudomonadati</taxon>
        <taxon>Pseudomonadota</taxon>
        <taxon>Alphaproteobacteria</taxon>
        <taxon>Rhodobacterales</taxon>
        <taxon>Roseobacteraceae</taxon>
        <taxon>Jannaschia</taxon>
    </lineage>
</organism>
<keyword evidence="5" id="KW-1185">Reference proteome</keyword>
<dbReference type="EMBL" id="FORA01000009">
    <property type="protein sequence ID" value="SFJ84629.1"/>
    <property type="molecule type" value="Genomic_DNA"/>
</dbReference>
<dbReference type="CDD" id="cd01451">
    <property type="entry name" value="vWA_Magnesium_chelatase"/>
    <property type="match status" value="1"/>
</dbReference>
<dbReference type="STRING" id="390807.SAMN04488095_3803"/>
<dbReference type="PROSITE" id="PS50234">
    <property type="entry name" value="VWFA"/>
    <property type="match status" value="1"/>
</dbReference>
<dbReference type="SMART" id="SM00327">
    <property type="entry name" value="VWA"/>
    <property type="match status" value="1"/>
</dbReference>
<dbReference type="Pfam" id="PF17863">
    <property type="entry name" value="AAA_lid_2"/>
    <property type="match status" value="1"/>
</dbReference>
<dbReference type="OrthoDB" id="9775079at2"/>
<dbReference type="Gene3D" id="1.10.8.80">
    <property type="entry name" value="Magnesium chelatase subunit I, C-Terminal domain"/>
    <property type="match status" value="1"/>
</dbReference>
<evidence type="ECO:0000256" key="1">
    <source>
        <dbReference type="ARBA" id="ARBA00005799"/>
    </source>
</evidence>
<dbReference type="AlphaFoldDB" id="A0A1I3UPJ9"/>
<feature type="compositionally biased region" description="Acidic residues" evidence="2">
    <location>
        <begin position="236"/>
        <end position="251"/>
    </location>
</feature>
<dbReference type="Gene3D" id="3.40.50.410">
    <property type="entry name" value="von Willebrand factor, type A domain"/>
    <property type="match status" value="1"/>
</dbReference>
<proteinExistence type="inferred from homology"/>
<dbReference type="RefSeq" id="WP_092784879.1">
    <property type="nucleotide sequence ID" value="NZ_FORA01000009.1"/>
</dbReference>
<feature type="domain" description="VWFA" evidence="3">
    <location>
        <begin position="369"/>
        <end position="549"/>
    </location>
</feature>
<dbReference type="Pfam" id="PF13519">
    <property type="entry name" value="VWA_2"/>
    <property type="match status" value="1"/>
</dbReference>
<dbReference type="InterPro" id="IPR041702">
    <property type="entry name" value="BchD/ChlD_VWA"/>
</dbReference>
<feature type="region of interest" description="Disordered" evidence="2">
    <location>
        <begin position="287"/>
        <end position="318"/>
    </location>
</feature>
<sequence>MTDAPALDTWARLTLALRLLRADPGLGGLVLRGRVGPAQSAALDLCRATLGPLRKVPVTVGPEDLDGGLDVQATLAAGAPVMTRGLLAWGGPLILPMGERAQPFVAKRLAAHLDAGHGPLIACDEGKEDEALPADLTDRCAFHIDLGGLAMADLPTPETPVSETQSDPRVPDDTAPRIVALAEAFGIDGLRAPLLALRALRGLTAVMGHDSPTEDDITTAVQLVLAHRATRLPAPPEDDPTPEPQSDDQYDQPDRGDTEQADALPDDMLIEAIRAALPPDLLARLNAGQTRSGSGSGSGAKRQGNRRGRPLPARGARGGAGARIDLIASLRAAAPWQTLRKRQFPERTGPIILTSDLRHKRYEQTSDRLLIFAVDASGSAAIARLAEAKGAVELLLAEAYARRDHVALIAFRGREADLLLPPTRSLVQTKRRLADLPGGGATPLASGLVEAQAMARAARRKGLTPTLVLLTDGRSNIALDGTANRAQAAEDVTRLTRLLAADRLDAIVIDTGRRPEDSLRQMAQTLGGAYLPLPRADARSLSGAISAAMGD</sequence>
<accession>A0A1I3UPJ9</accession>
<dbReference type="PANTHER" id="PTHR43473:SF2">
    <property type="entry name" value="MAGNESIUM-CHELATASE SUBUNIT CHLD, CHLOROPLASTIC"/>
    <property type="match status" value="1"/>
</dbReference>
<feature type="region of interest" description="Disordered" evidence="2">
    <location>
        <begin position="231"/>
        <end position="263"/>
    </location>
</feature>
<name>A0A1I3UPJ9_9RHOB</name>
<evidence type="ECO:0000313" key="5">
    <source>
        <dbReference type="Proteomes" id="UP000199110"/>
    </source>
</evidence>
<protein>
    <submittedName>
        <fullName evidence="4">Protoporphyrin IX magnesium-chelatase</fullName>
    </submittedName>
</protein>
<dbReference type="NCBIfam" id="NF009943">
    <property type="entry name" value="PRK13406.1"/>
    <property type="match status" value="1"/>
</dbReference>
<reference evidence="4 5" key="1">
    <citation type="submission" date="2016-10" db="EMBL/GenBank/DDBJ databases">
        <authorList>
            <person name="de Groot N.N."/>
        </authorList>
    </citation>
    <scope>NUCLEOTIDE SEQUENCE [LARGE SCALE GENOMIC DNA]</scope>
    <source>
        <strain evidence="4 5">DSM 19073</strain>
    </source>
</reference>
<dbReference type="SUPFAM" id="SSF53300">
    <property type="entry name" value="vWA-like"/>
    <property type="match status" value="1"/>
</dbReference>
<evidence type="ECO:0000259" key="3">
    <source>
        <dbReference type="PROSITE" id="PS50234"/>
    </source>
</evidence>
<dbReference type="PANTHER" id="PTHR43473">
    <property type="entry name" value="MAGNESIUM-CHELATASE SUBUNIT CHLD, CHLOROPLASTIC"/>
    <property type="match status" value="1"/>
</dbReference>
<comment type="similarity">
    <text evidence="1">Belongs to the Mg-chelatase subunits D/I family.</text>
</comment>
<evidence type="ECO:0000256" key="2">
    <source>
        <dbReference type="SAM" id="MobiDB-lite"/>
    </source>
</evidence>
<dbReference type="Proteomes" id="UP000199110">
    <property type="component" value="Unassembled WGS sequence"/>
</dbReference>
<dbReference type="InterPro" id="IPR041628">
    <property type="entry name" value="ChlI/MoxR_AAA_lid"/>
</dbReference>
<dbReference type="InterPro" id="IPR002035">
    <property type="entry name" value="VWF_A"/>
</dbReference>